<accession>A0A4Y2KBK7</accession>
<comment type="caution">
    <text evidence="2">The sequence shown here is derived from an EMBL/GenBank/DDBJ whole genome shotgun (WGS) entry which is preliminary data.</text>
</comment>
<evidence type="ECO:0000256" key="1">
    <source>
        <dbReference type="SAM" id="SignalP"/>
    </source>
</evidence>
<keyword evidence="1" id="KW-0732">Signal</keyword>
<proteinExistence type="predicted"/>
<evidence type="ECO:0000313" key="2">
    <source>
        <dbReference type="EMBL" id="GBM99711.1"/>
    </source>
</evidence>
<evidence type="ECO:0000313" key="3">
    <source>
        <dbReference type="Proteomes" id="UP000499080"/>
    </source>
</evidence>
<organism evidence="2 3">
    <name type="scientific">Araneus ventricosus</name>
    <name type="common">Orbweaver spider</name>
    <name type="synonym">Epeira ventricosa</name>
    <dbReference type="NCBI Taxonomy" id="182803"/>
    <lineage>
        <taxon>Eukaryota</taxon>
        <taxon>Metazoa</taxon>
        <taxon>Ecdysozoa</taxon>
        <taxon>Arthropoda</taxon>
        <taxon>Chelicerata</taxon>
        <taxon>Arachnida</taxon>
        <taxon>Araneae</taxon>
        <taxon>Araneomorphae</taxon>
        <taxon>Entelegynae</taxon>
        <taxon>Araneoidea</taxon>
        <taxon>Araneidae</taxon>
        <taxon>Araneus</taxon>
    </lineage>
</organism>
<protein>
    <submittedName>
        <fullName evidence="2">Uncharacterized protein</fullName>
    </submittedName>
</protein>
<feature type="signal peptide" evidence="1">
    <location>
        <begin position="1"/>
        <end position="19"/>
    </location>
</feature>
<reference evidence="2 3" key="1">
    <citation type="journal article" date="2019" name="Sci. Rep.">
        <title>Orb-weaving spider Araneus ventricosus genome elucidates the spidroin gene catalogue.</title>
        <authorList>
            <person name="Kono N."/>
            <person name="Nakamura H."/>
            <person name="Ohtoshi R."/>
            <person name="Moran D.A.P."/>
            <person name="Shinohara A."/>
            <person name="Yoshida Y."/>
            <person name="Fujiwara M."/>
            <person name="Mori M."/>
            <person name="Tomita M."/>
            <person name="Arakawa K."/>
        </authorList>
    </citation>
    <scope>NUCLEOTIDE SEQUENCE [LARGE SCALE GENOMIC DNA]</scope>
</reference>
<sequence length="117" mass="13767">MKYFVVLLLVASVVAAAVAQEDEDESKPKESWWKGFKERVKSVMSRWRDDIKVMWDDVLAKADDMRGWTAELFESLKLKLKEWVEKRPEVPDDEKNEIETFINKLKVPTEKPKNIDP</sequence>
<dbReference type="EMBL" id="BGPR01004442">
    <property type="protein sequence ID" value="GBM99711.1"/>
    <property type="molecule type" value="Genomic_DNA"/>
</dbReference>
<gene>
    <name evidence="2" type="ORF">AVEN_188196_1</name>
</gene>
<feature type="chain" id="PRO_5021319201" evidence="1">
    <location>
        <begin position="20"/>
        <end position="117"/>
    </location>
</feature>
<dbReference type="AlphaFoldDB" id="A0A4Y2KBK7"/>
<name>A0A4Y2KBK7_ARAVE</name>
<keyword evidence="3" id="KW-1185">Reference proteome</keyword>
<dbReference type="OrthoDB" id="6426018at2759"/>
<dbReference type="Proteomes" id="UP000499080">
    <property type="component" value="Unassembled WGS sequence"/>
</dbReference>